<organism evidence="2">
    <name type="scientific">Ligilactobacillus agilis</name>
    <dbReference type="NCBI Taxonomy" id="1601"/>
    <lineage>
        <taxon>Bacteria</taxon>
        <taxon>Bacillati</taxon>
        <taxon>Bacillota</taxon>
        <taxon>Bacilli</taxon>
        <taxon>Lactobacillales</taxon>
        <taxon>Lactobacillaceae</taxon>
        <taxon>Ligilactobacillus</taxon>
    </lineage>
</organism>
<dbReference type="AlphaFoldDB" id="A0A6F9XSU9"/>
<dbReference type="InterPro" id="IPR018647">
    <property type="entry name" value="SLFN_3-like_DNA/RNA_helicase"/>
</dbReference>
<accession>A0A6F9XSU9</accession>
<dbReference type="EMBL" id="BLAN01000059">
    <property type="protein sequence ID" value="GET08312.1"/>
    <property type="molecule type" value="Genomic_DNA"/>
</dbReference>
<name>A0A6F9XSU9_9LACO</name>
<protein>
    <submittedName>
        <fullName evidence="2">ATP-dependent exonuclease</fullName>
    </submittedName>
</protein>
<evidence type="ECO:0000313" key="2">
    <source>
        <dbReference type="EMBL" id="GET08312.1"/>
    </source>
</evidence>
<keyword evidence="2" id="KW-0540">Nuclease</keyword>
<dbReference type="CDD" id="cd10439">
    <property type="entry name" value="GIY-YIG_COG3410"/>
    <property type="match status" value="1"/>
</dbReference>
<dbReference type="PROSITE" id="PS50164">
    <property type="entry name" value="GIY_YIG"/>
    <property type="match status" value="1"/>
</dbReference>
<gene>
    <name evidence="2" type="ORF">SY111_09360</name>
</gene>
<evidence type="ECO:0000259" key="1">
    <source>
        <dbReference type="PROSITE" id="PS50164"/>
    </source>
</evidence>
<sequence length="532" mass="62087">MIASEKSKLYTVYVGETNNIKRRTLEHIDVDSEVRKDWQKLKEFQDAEMYIVGHEHFNKSLTLDIENRLMQYMSSVESVEKINNRRENSQNKYYTSDEMKKIFDKIWKQLHREDPRLFPAKKLIEDSALFKASPFNKLTKNQLYAKDEILSSIDKALSKEKSNQLIKVIGNAGAGKTVLMSNIFYELAKKSNIKTVLMVNHLQQEKIYRQIAKKLDLTDNAKVLKVTTFLNQTDVDFPVDVAFVDEAHLLLTQRSQAYYGHGTNELIDIIKRAKVTLAVYDEKQILQTTQIIEDDDRLELEKFDTEYIFLNYQMRIKASKETVEWIRKFIDDGEINPVPNDESYDLRLFDTPQEMQEAIFEKNTRDRENGLSRMVATFDWDYSSTKKERGYWEVSEGEWHMPWNLQLKPSKSQKNASSINYSELSWPEQPHTIDEIGFHYTVQGMDLNYVGVEIGPSVKYRDGRVVFDPTASSNKKAINNRTMHSGEKKKFGKKLLRNELNVLLTRGVHGLYIHAVDDELQQALKRAFKKGE</sequence>
<comment type="caution">
    <text evidence="2">The sequence shown here is derived from an EMBL/GenBank/DDBJ whole genome shotgun (WGS) entry which is preliminary data.</text>
</comment>
<dbReference type="InterPro" id="IPR052026">
    <property type="entry name" value="ExeA_AAA_ATPase_DNA-bind"/>
</dbReference>
<keyword evidence="2" id="KW-0378">Hydrolase</keyword>
<dbReference type="SUPFAM" id="SSF52540">
    <property type="entry name" value="P-loop containing nucleoside triphosphate hydrolases"/>
    <property type="match status" value="1"/>
</dbReference>
<reference evidence="2" key="1">
    <citation type="submission" date="2019-10" db="EMBL/GenBank/DDBJ databases">
        <title>Lactobacillus agilis SY111 Whole Genome Sequencing Project.</title>
        <authorList>
            <person name="Suzuki S."/>
            <person name="Endo A."/>
            <person name="Maeno S."/>
            <person name="Shiwa Y."/>
            <person name="Matsutani M."/>
            <person name="Kajikawa A."/>
        </authorList>
    </citation>
    <scope>NUCLEOTIDE SEQUENCE</scope>
    <source>
        <strain evidence="2">SY111</strain>
    </source>
</reference>
<dbReference type="Gene3D" id="3.40.50.300">
    <property type="entry name" value="P-loop containing nucleotide triphosphate hydrolases"/>
    <property type="match status" value="1"/>
</dbReference>
<dbReference type="PANTHER" id="PTHR35894">
    <property type="entry name" value="GENERAL SECRETION PATHWAY PROTEIN A-RELATED"/>
    <property type="match status" value="1"/>
</dbReference>
<dbReference type="Proteomes" id="UP000494178">
    <property type="component" value="Unassembled WGS sequence"/>
</dbReference>
<feature type="domain" description="GIY-YIG" evidence="1">
    <location>
        <begin position="1"/>
        <end position="84"/>
    </location>
</feature>
<proteinExistence type="predicted"/>
<dbReference type="InterPro" id="IPR027417">
    <property type="entry name" value="P-loop_NTPase"/>
</dbReference>
<dbReference type="PANTHER" id="PTHR35894:SF1">
    <property type="entry name" value="PHOSPHORIBULOKINASE _ URIDINE KINASE FAMILY"/>
    <property type="match status" value="1"/>
</dbReference>
<dbReference type="InterPro" id="IPR000305">
    <property type="entry name" value="GIY-YIG_endonuc"/>
</dbReference>
<keyword evidence="2" id="KW-0269">Exonuclease</keyword>
<dbReference type="GO" id="GO:0004527">
    <property type="term" value="F:exonuclease activity"/>
    <property type="evidence" value="ECO:0007669"/>
    <property type="project" value="UniProtKB-KW"/>
</dbReference>
<dbReference type="Pfam" id="PF09848">
    <property type="entry name" value="SLFN-g3_helicase"/>
    <property type="match status" value="1"/>
</dbReference>
<dbReference type="RefSeq" id="WP_225439709.1">
    <property type="nucleotide sequence ID" value="NZ_BLAN01000059.1"/>
</dbReference>